<protein>
    <submittedName>
        <fullName evidence="1">Uncharacterized protein</fullName>
    </submittedName>
</protein>
<dbReference type="EMBL" id="JBEPME010000014">
    <property type="protein sequence ID" value="MET3659649.1"/>
    <property type="molecule type" value="Genomic_DNA"/>
</dbReference>
<keyword evidence="2" id="KW-1185">Reference proteome</keyword>
<sequence>MIVQVKNIPVRHNHQSYKAGEEFEIEDKYFNEKLFVKIADSKKEPKKPKNKEKESGD</sequence>
<name>A0ABV2KF27_SPOPS</name>
<reference evidence="1 2" key="1">
    <citation type="submission" date="2024-06" db="EMBL/GenBank/DDBJ databases">
        <title>Sorghum-associated microbial communities from plants grown in Nebraska, USA.</title>
        <authorList>
            <person name="Schachtman D."/>
        </authorList>
    </citation>
    <scope>NUCLEOTIDE SEQUENCE [LARGE SCALE GENOMIC DNA]</scope>
    <source>
        <strain evidence="1 2">1288</strain>
    </source>
</reference>
<gene>
    <name evidence="1" type="ORF">ABIC55_004795</name>
</gene>
<comment type="caution">
    <text evidence="1">The sequence shown here is derived from an EMBL/GenBank/DDBJ whole genome shotgun (WGS) entry which is preliminary data.</text>
</comment>
<organism evidence="1 2">
    <name type="scientific">Sporosarcina psychrophila</name>
    <name type="common">Bacillus psychrophilus</name>
    <dbReference type="NCBI Taxonomy" id="1476"/>
    <lineage>
        <taxon>Bacteria</taxon>
        <taxon>Bacillati</taxon>
        <taxon>Bacillota</taxon>
        <taxon>Bacilli</taxon>
        <taxon>Bacillales</taxon>
        <taxon>Caryophanaceae</taxon>
        <taxon>Sporosarcina</taxon>
    </lineage>
</organism>
<accession>A0ABV2KF27</accession>
<dbReference type="RefSeq" id="WP_354315036.1">
    <property type="nucleotide sequence ID" value="NZ_JBEPME010000014.1"/>
</dbReference>
<dbReference type="Proteomes" id="UP001549104">
    <property type="component" value="Unassembled WGS sequence"/>
</dbReference>
<evidence type="ECO:0000313" key="2">
    <source>
        <dbReference type="Proteomes" id="UP001549104"/>
    </source>
</evidence>
<evidence type="ECO:0000313" key="1">
    <source>
        <dbReference type="EMBL" id="MET3659649.1"/>
    </source>
</evidence>
<proteinExistence type="predicted"/>